<evidence type="ECO:0000313" key="14">
    <source>
        <dbReference type="EMBL" id="TXR53106.1"/>
    </source>
</evidence>
<sequence>MTFSLHSLTARLLLAVALQLVLFLGVTGYALDRAYEKSQLAGQGEQLFIRIFNLISVASFDDNQLDLPRALREQRFNSPESGLIGMVLDADRQPIWRSLSSEWFTEEEWLKRQPALSAGDEQFGVHADYVYQRNGFVWEDSNGQEQYFEFWVLESAEPFRSSLQTFRRQLWGSFIALSVCLMVSMLFVTLWGLKPLRLLASRLHRIRIGKAESLTGDYPQELTPLTNSLNQLLVAERTQRERYRQAMGDLAHSLKTPLAILRNESPAEPLINEQIDRMDQIVRYQLHRAVTDSRTGSTIGQHCQLDEVILRIAKALTKAYQDDDKALEVEGPEQAITVAMDSNDVFEIFGNLIDNALKYGRSLVVVSFQLDDTSVEVCVDDDGPGIDAELHRKIFARGQRLDTLTPGQGIGLSMVKDILASYRIELSVGASPFGGARFAVRMPRLND</sequence>
<dbReference type="Gene3D" id="3.30.565.10">
    <property type="entry name" value="Histidine kinase-like ATPase, C-terminal domain"/>
    <property type="match status" value="1"/>
</dbReference>
<proteinExistence type="predicted"/>
<feature type="domain" description="Histidine kinase" evidence="12">
    <location>
        <begin position="249"/>
        <end position="446"/>
    </location>
</feature>
<evidence type="ECO:0000256" key="5">
    <source>
        <dbReference type="ARBA" id="ARBA00022679"/>
    </source>
</evidence>
<dbReference type="Proteomes" id="UP000321764">
    <property type="component" value="Unassembled WGS sequence"/>
</dbReference>
<dbReference type="GO" id="GO:0000160">
    <property type="term" value="P:phosphorelay signal transduction system"/>
    <property type="evidence" value="ECO:0007669"/>
    <property type="project" value="UniProtKB-KW"/>
</dbReference>
<reference evidence="14 15" key="1">
    <citation type="submission" date="2019-07" db="EMBL/GenBank/DDBJ databases">
        <title>Reinekea sp. strain SSH23 genome sequencing and assembly.</title>
        <authorList>
            <person name="Kim I."/>
        </authorList>
    </citation>
    <scope>NUCLEOTIDE SEQUENCE [LARGE SCALE GENOMIC DNA]</scope>
    <source>
        <strain evidence="14 15">SSH23</strain>
    </source>
</reference>
<evidence type="ECO:0000259" key="13">
    <source>
        <dbReference type="PROSITE" id="PS50885"/>
    </source>
</evidence>
<comment type="caution">
    <text evidence="14">The sequence shown here is derived from an EMBL/GenBank/DDBJ whole genome shotgun (WGS) entry which is preliminary data.</text>
</comment>
<dbReference type="RefSeq" id="WP_147712074.1">
    <property type="nucleotide sequence ID" value="NZ_VKAD01000001.1"/>
</dbReference>
<keyword evidence="5" id="KW-0808">Transferase</keyword>
<accession>A0A5C8Z8D0</accession>
<evidence type="ECO:0000256" key="3">
    <source>
        <dbReference type="ARBA" id="ARBA00012438"/>
    </source>
</evidence>
<keyword evidence="4" id="KW-0597">Phosphoprotein</keyword>
<feature type="domain" description="HAMP" evidence="13">
    <location>
        <begin position="190"/>
        <end position="241"/>
    </location>
</feature>
<dbReference type="InterPro" id="IPR003594">
    <property type="entry name" value="HATPase_dom"/>
</dbReference>
<comment type="subcellular location">
    <subcellularLocation>
        <location evidence="2">Membrane</location>
    </subcellularLocation>
</comment>
<dbReference type="OrthoDB" id="9809567at2"/>
<dbReference type="Pfam" id="PF02518">
    <property type="entry name" value="HATPase_c"/>
    <property type="match status" value="1"/>
</dbReference>
<evidence type="ECO:0000259" key="12">
    <source>
        <dbReference type="PROSITE" id="PS50109"/>
    </source>
</evidence>
<evidence type="ECO:0000256" key="8">
    <source>
        <dbReference type="ARBA" id="ARBA00022989"/>
    </source>
</evidence>
<dbReference type="InterPro" id="IPR050428">
    <property type="entry name" value="TCS_sensor_his_kinase"/>
</dbReference>
<dbReference type="PANTHER" id="PTHR45436">
    <property type="entry name" value="SENSOR HISTIDINE KINASE YKOH"/>
    <property type="match status" value="1"/>
</dbReference>
<keyword evidence="15" id="KW-1185">Reference proteome</keyword>
<dbReference type="InterPro" id="IPR003660">
    <property type="entry name" value="HAMP_dom"/>
</dbReference>
<feature type="transmembrane region" description="Helical" evidence="11">
    <location>
        <begin position="170"/>
        <end position="193"/>
    </location>
</feature>
<dbReference type="PRINTS" id="PR00344">
    <property type="entry name" value="BCTRLSENSOR"/>
</dbReference>
<dbReference type="EMBL" id="VKAD01000001">
    <property type="protein sequence ID" value="TXR53106.1"/>
    <property type="molecule type" value="Genomic_DNA"/>
</dbReference>
<evidence type="ECO:0000256" key="7">
    <source>
        <dbReference type="ARBA" id="ARBA00022777"/>
    </source>
</evidence>
<evidence type="ECO:0000256" key="1">
    <source>
        <dbReference type="ARBA" id="ARBA00000085"/>
    </source>
</evidence>
<dbReference type="PROSITE" id="PS50109">
    <property type="entry name" value="HIS_KIN"/>
    <property type="match status" value="1"/>
</dbReference>
<feature type="transmembrane region" description="Helical" evidence="11">
    <location>
        <begin position="12"/>
        <end position="31"/>
    </location>
</feature>
<dbReference type="PANTHER" id="PTHR45436:SF4">
    <property type="entry name" value="SENSOR PROTEIN PHOQ"/>
    <property type="match status" value="1"/>
</dbReference>
<protein>
    <recommendedName>
        <fullName evidence="3">histidine kinase</fullName>
        <ecNumber evidence="3">2.7.13.3</ecNumber>
    </recommendedName>
</protein>
<keyword evidence="8 11" id="KW-1133">Transmembrane helix</keyword>
<organism evidence="14 15">
    <name type="scientific">Reinekea thalattae</name>
    <dbReference type="NCBI Taxonomy" id="2593301"/>
    <lineage>
        <taxon>Bacteria</taxon>
        <taxon>Pseudomonadati</taxon>
        <taxon>Pseudomonadota</taxon>
        <taxon>Gammaproteobacteria</taxon>
        <taxon>Oceanospirillales</taxon>
        <taxon>Saccharospirillaceae</taxon>
        <taxon>Reinekea</taxon>
    </lineage>
</organism>
<keyword evidence="9" id="KW-0902">Two-component regulatory system</keyword>
<evidence type="ECO:0000256" key="4">
    <source>
        <dbReference type="ARBA" id="ARBA00022553"/>
    </source>
</evidence>
<comment type="catalytic activity">
    <reaction evidence="1">
        <text>ATP + protein L-histidine = ADP + protein N-phospho-L-histidine.</text>
        <dbReference type="EC" id="2.7.13.3"/>
    </reaction>
</comment>
<keyword evidence="7 14" id="KW-0418">Kinase</keyword>
<dbReference type="EC" id="2.7.13.3" evidence="3"/>
<evidence type="ECO:0000256" key="2">
    <source>
        <dbReference type="ARBA" id="ARBA00004370"/>
    </source>
</evidence>
<evidence type="ECO:0000256" key="6">
    <source>
        <dbReference type="ARBA" id="ARBA00022692"/>
    </source>
</evidence>
<dbReference type="GO" id="GO:0005524">
    <property type="term" value="F:ATP binding"/>
    <property type="evidence" value="ECO:0007669"/>
    <property type="project" value="UniProtKB-KW"/>
</dbReference>
<dbReference type="SUPFAM" id="SSF55874">
    <property type="entry name" value="ATPase domain of HSP90 chaperone/DNA topoisomerase II/histidine kinase"/>
    <property type="match status" value="1"/>
</dbReference>
<name>A0A5C8Z8D0_9GAMM</name>
<dbReference type="InterPro" id="IPR036890">
    <property type="entry name" value="HATPase_C_sf"/>
</dbReference>
<keyword evidence="10 11" id="KW-0472">Membrane</keyword>
<evidence type="ECO:0000256" key="9">
    <source>
        <dbReference type="ARBA" id="ARBA00023012"/>
    </source>
</evidence>
<dbReference type="SMART" id="SM00387">
    <property type="entry name" value="HATPase_c"/>
    <property type="match status" value="1"/>
</dbReference>
<dbReference type="InterPro" id="IPR004358">
    <property type="entry name" value="Sig_transdc_His_kin-like_C"/>
</dbReference>
<dbReference type="GO" id="GO:0005886">
    <property type="term" value="C:plasma membrane"/>
    <property type="evidence" value="ECO:0007669"/>
    <property type="project" value="TreeGrafter"/>
</dbReference>
<dbReference type="GO" id="GO:0004673">
    <property type="term" value="F:protein histidine kinase activity"/>
    <property type="evidence" value="ECO:0007669"/>
    <property type="project" value="UniProtKB-EC"/>
</dbReference>
<gene>
    <name evidence="14" type="ORF">FME95_00575</name>
</gene>
<dbReference type="InterPro" id="IPR005467">
    <property type="entry name" value="His_kinase_dom"/>
</dbReference>
<evidence type="ECO:0000313" key="15">
    <source>
        <dbReference type="Proteomes" id="UP000321764"/>
    </source>
</evidence>
<evidence type="ECO:0000256" key="11">
    <source>
        <dbReference type="SAM" id="Phobius"/>
    </source>
</evidence>
<keyword evidence="6 11" id="KW-0812">Transmembrane</keyword>
<dbReference type="PROSITE" id="PS50885">
    <property type="entry name" value="HAMP"/>
    <property type="match status" value="1"/>
</dbReference>
<evidence type="ECO:0000256" key="10">
    <source>
        <dbReference type="ARBA" id="ARBA00023136"/>
    </source>
</evidence>
<dbReference type="AlphaFoldDB" id="A0A5C8Z8D0"/>